<evidence type="ECO:0000313" key="1">
    <source>
        <dbReference type="EMBL" id="SVD08387.1"/>
    </source>
</evidence>
<dbReference type="EMBL" id="UINC01128560">
    <property type="protein sequence ID" value="SVD08387.1"/>
    <property type="molecule type" value="Genomic_DNA"/>
</dbReference>
<feature type="non-terminal residue" evidence="1">
    <location>
        <position position="1"/>
    </location>
</feature>
<accession>A0A382SGS3</accession>
<proteinExistence type="predicted"/>
<dbReference type="AlphaFoldDB" id="A0A382SGS3"/>
<sequence>KSVIKYYYKLRMKSTQTTNYSFSPNLRTLNWSSEGASAGEERLNNLKGSEIINELIV</sequence>
<gene>
    <name evidence="1" type="ORF">METZ01_LOCUS361241</name>
</gene>
<reference evidence="1" key="1">
    <citation type="submission" date="2018-05" db="EMBL/GenBank/DDBJ databases">
        <authorList>
            <person name="Lanie J.A."/>
            <person name="Ng W.-L."/>
            <person name="Kazmierczak K.M."/>
            <person name="Andrzejewski T.M."/>
            <person name="Davidsen T.M."/>
            <person name="Wayne K.J."/>
            <person name="Tettelin H."/>
            <person name="Glass J.I."/>
            <person name="Rusch D."/>
            <person name="Podicherti R."/>
            <person name="Tsui H.-C.T."/>
            <person name="Winkler M.E."/>
        </authorList>
    </citation>
    <scope>NUCLEOTIDE SEQUENCE</scope>
</reference>
<protein>
    <submittedName>
        <fullName evidence="1">Uncharacterized protein</fullName>
    </submittedName>
</protein>
<organism evidence="1">
    <name type="scientific">marine metagenome</name>
    <dbReference type="NCBI Taxonomy" id="408172"/>
    <lineage>
        <taxon>unclassified sequences</taxon>
        <taxon>metagenomes</taxon>
        <taxon>ecological metagenomes</taxon>
    </lineage>
</organism>
<name>A0A382SGS3_9ZZZZ</name>